<evidence type="ECO:0000256" key="1">
    <source>
        <dbReference type="SAM" id="MobiDB-lite"/>
    </source>
</evidence>
<gene>
    <name evidence="2" type="ORF">ASPFODRAFT_592629</name>
</gene>
<proteinExistence type="predicted"/>
<evidence type="ECO:0000313" key="3">
    <source>
        <dbReference type="Proteomes" id="UP000184063"/>
    </source>
</evidence>
<dbReference type="Proteomes" id="UP000184063">
    <property type="component" value="Unassembled WGS sequence"/>
</dbReference>
<accession>A0A1M3SYJ8</accession>
<evidence type="ECO:0000313" key="2">
    <source>
        <dbReference type="EMBL" id="OJZ79594.1"/>
    </source>
</evidence>
<reference evidence="3" key="1">
    <citation type="journal article" date="2017" name="Genome Biol.">
        <title>Comparative genomics reveals high biological diversity and specific adaptations in the industrially and medically important fungal genus Aspergillus.</title>
        <authorList>
            <person name="de Vries R.P."/>
            <person name="Riley R."/>
            <person name="Wiebenga A."/>
            <person name="Aguilar-Osorio G."/>
            <person name="Amillis S."/>
            <person name="Uchima C.A."/>
            <person name="Anderluh G."/>
            <person name="Asadollahi M."/>
            <person name="Askin M."/>
            <person name="Barry K."/>
            <person name="Battaglia E."/>
            <person name="Bayram O."/>
            <person name="Benocci T."/>
            <person name="Braus-Stromeyer S.A."/>
            <person name="Caldana C."/>
            <person name="Canovas D."/>
            <person name="Cerqueira G.C."/>
            <person name="Chen F."/>
            <person name="Chen W."/>
            <person name="Choi C."/>
            <person name="Clum A."/>
            <person name="Dos Santos R.A."/>
            <person name="Damasio A.R."/>
            <person name="Diallinas G."/>
            <person name="Emri T."/>
            <person name="Fekete E."/>
            <person name="Flipphi M."/>
            <person name="Freyberg S."/>
            <person name="Gallo A."/>
            <person name="Gournas C."/>
            <person name="Habgood R."/>
            <person name="Hainaut M."/>
            <person name="Harispe M.L."/>
            <person name="Henrissat B."/>
            <person name="Hilden K.S."/>
            <person name="Hope R."/>
            <person name="Hossain A."/>
            <person name="Karabika E."/>
            <person name="Karaffa L."/>
            <person name="Karanyi Z."/>
            <person name="Krasevec N."/>
            <person name="Kuo A."/>
            <person name="Kusch H."/>
            <person name="LaButti K."/>
            <person name="Lagendijk E.L."/>
            <person name="Lapidus A."/>
            <person name="Levasseur A."/>
            <person name="Lindquist E."/>
            <person name="Lipzen A."/>
            <person name="Logrieco A.F."/>
            <person name="MacCabe A."/>
            <person name="Maekelae M.R."/>
            <person name="Malavazi I."/>
            <person name="Melin P."/>
            <person name="Meyer V."/>
            <person name="Mielnichuk N."/>
            <person name="Miskei M."/>
            <person name="Molnar A.P."/>
            <person name="Mule G."/>
            <person name="Ngan C.Y."/>
            <person name="Orejas M."/>
            <person name="Orosz E."/>
            <person name="Ouedraogo J.P."/>
            <person name="Overkamp K.M."/>
            <person name="Park H.-S."/>
            <person name="Perrone G."/>
            <person name="Piumi F."/>
            <person name="Punt P.J."/>
            <person name="Ram A.F."/>
            <person name="Ramon A."/>
            <person name="Rauscher S."/>
            <person name="Record E."/>
            <person name="Riano-Pachon D.M."/>
            <person name="Robert V."/>
            <person name="Roehrig J."/>
            <person name="Ruller R."/>
            <person name="Salamov A."/>
            <person name="Salih N.S."/>
            <person name="Samson R.A."/>
            <person name="Sandor E."/>
            <person name="Sanguinetti M."/>
            <person name="Schuetze T."/>
            <person name="Sepcic K."/>
            <person name="Shelest E."/>
            <person name="Sherlock G."/>
            <person name="Sophianopoulou V."/>
            <person name="Squina F.M."/>
            <person name="Sun H."/>
            <person name="Susca A."/>
            <person name="Todd R.B."/>
            <person name="Tsang A."/>
            <person name="Unkles S.E."/>
            <person name="van de Wiele N."/>
            <person name="van Rossen-Uffink D."/>
            <person name="Oliveira J.V."/>
            <person name="Vesth T.C."/>
            <person name="Visser J."/>
            <person name="Yu J.-H."/>
            <person name="Zhou M."/>
            <person name="Andersen M.R."/>
            <person name="Archer D.B."/>
            <person name="Baker S.E."/>
            <person name="Benoit I."/>
            <person name="Brakhage A.A."/>
            <person name="Braus G.H."/>
            <person name="Fischer R."/>
            <person name="Frisvad J.C."/>
            <person name="Goldman G.H."/>
            <person name="Houbraken J."/>
            <person name="Oakley B."/>
            <person name="Pocsi I."/>
            <person name="Scazzocchio C."/>
            <person name="Seiboth B."/>
            <person name="vanKuyk P.A."/>
            <person name="Wortman J."/>
            <person name="Dyer P.S."/>
            <person name="Grigoriev I.V."/>
        </authorList>
    </citation>
    <scope>NUCLEOTIDE SEQUENCE [LARGE SCALE GENOMIC DNA]</scope>
    <source>
        <strain evidence="3">CBS 106.47</strain>
    </source>
</reference>
<feature type="compositionally biased region" description="Polar residues" evidence="1">
    <location>
        <begin position="61"/>
        <end position="80"/>
    </location>
</feature>
<protein>
    <submittedName>
        <fullName evidence="2">Uncharacterized protein</fullName>
    </submittedName>
</protein>
<dbReference type="VEuPathDB" id="FungiDB:ASPFODRAFT_592629"/>
<organism evidence="2 3">
    <name type="scientific">Aspergillus luchuensis (strain CBS 106.47)</name>
    <dbReference type="NCBI Taxonomy" id="1137211"/>
    <lineage>
        <taxon>Eukaryota</taxon>
        <taxon>Fungi</taxon>
        <taxon>Dikarya</taxon>
        <taxon>Ascomycota</taxon>
        <taxon>Pezizomycotina</taxon>
        <taxon>Eurotiomycetes</taxon>
        <taxon>Eurotiomycetidae</taxon>
        <taxon>Eurotiales</taxon>
        <taxon>Aspergillaceae</taxon>
        <taxon>Aspergillus</taxon>
        <taxon>Aspergillus subgen. Circumdati</taxon>
    </lineage>
</organism>
<name>A0A1M3SYJ8_ASPLC</name>
<dbReference type="EMBL" id="KV878286">
    <property type="protein sequence ID" value="OJZ79594.1"/>
    <property type="molecule type" value="Genomic_DNA"/>
</dbReference>
<dbReference type="AlphaFoldDB" id="A0A1M3SYJ8"/>
<feature type="region of interest" description="Disordered" evidence="1">
    <location>
        <begin position="58"/>
        <end position="91"/>
    </location>
</feature>
<sequence>MYLGAAGSYGESRHGRFETYHPKHLVLQQHHDLDISDGHSEQGTCLLLLFHTGHIQASPGFHQSSPRSNLLTRSQPSSSGQGVGLKSTKLS</sequence>